<protein>
    <recommendedName>
        <fullName evidence="4">Lipoprotein</fullName>
    </recommendedName>
</protein>
<accession>A0ABT6KJE2</accession>
<dbReference type="EMBL" id="JARXVQ010000001">
    <property type="protein sequence ID" value="MDH6180112.1"/>
    <property type="molecule type" value="Genomic_DNA"/>
</dbReference>
<organism evidence="2 3">
    <name type="scientific">Antiquaquibacter oligotrophicus</name>
    <dbReference type="NCBI Taxonomy" id="2880260"/>
    <lineage>
        <taxon>Bacteria</taxon>
        <taxon>Bacillati</taxon>
        <taxon>Actinomycetota</taxon>
        <taxon>Actinomycetes</taxon>
        <taxon>Micrococcales</taxon>
        <taxon>Microbacteriaceae</taxon>
        <taxon>Antiquaquibacter</taxon>
    </lineage>
</organism>
<dbReference type="Proteomes" id="UP001160142">
    <property type="component" value="Unassembled WGS sequence"/>
</dbReference>
<reference evidence="2 3" key="1">
    <citation type="submission" date="2023-04" db="EMBL/GenBank/DDBJ databases">
        <title>Genome Encyclopedia of Bacteria and Archaea VI: Functional Genomics of Type Strains.</title>
        <authorList>
            <person name="Whitman W."/>
        </authorList>
    </citation>
    <scope>NUCLEOTIDE SEQUENCE [LARGE SCALE GENOMIC DNA]</scope>
    <source>
        <strain evidence="2 3">SG_E_30_P1</strain>
    </source>
</reference>
<name>A0ABT6KJE2_9MICO</name>
<comment type="caution">
    <text evidence="2">The sequence shown here is derived from an EMBL/GenBank/DDBJ whole genome shotgun (WGS) entry which is preliminary data.</text>
</comment>
<gene>
    <name evidence="2" type="ORF">M2152_000294</name>
</gene>
<sequence length="148" mass="15657">MRGARVGVSGAILALALSACSGTPGYLVFDRPQTEKDALGPEFDVVDTSHLLPETVRYETTYDGIDLYLARTREGHFCLALASSWTAMTSCGGPGGPFGVSGPLGAFQVYPAPVPEEDGWLVLTDNIRVELPREKYVTTPGPAATPSP</sequence>
<keyword evidence="3" id="KW-1185">Reference proteome</keyword>
<keyword evidence="1" id="KW-0732">Signal</keyword>
<evidence type="ECO:0000256" key="1">
    <source>
        <dbReference type="SAM" id="SignalP"/>
    </source>
</evidence>
<evidence type="ECO:0000313" key="2">
    <source>
        <dbReference type="EMBL" id="MDH6180112.1"/>
    </source>
</evidence>
<evidence type="ECO:0000313" key="3">
    <source>
        <dbReference type="Proteomes" id="UP001160142"/>
    </source>
</evidence>
<feature type="chain" id="PRO_5045093666" description="Lipoprotein" evidence="1">
    <location>
        <begin position="22"/>
        <end position="148"/>
    </location>
</feature>
<proteinExistence type="predicted"/>
<dbReference type="PROSITE" id="PS51257">
    <property type="entry name" value="PROKAR_LIPOPROTEIN"/>
    <property type="match status" value="1"/>
</dbReference>
<feature type="signal peptide" evidence="1">
    <location>
        <begin position="1"/>
        <end position="21"/>
    </location>
</feature>
<dbReference type="RefSeq" id="WP_322132478.1">
    <property type="nucleotide sequence ID" value="NZ_CP085036.1"/>
</dbReference>
<evidence type="ECO:0008006" key="4">
    <source>
        <dbReference type="Google" id="ProtNLM"/>
    </source>
</evidence>